<proteinExistence type="predicted"/>
<keyword evidence="3" id="KW-1185">Reference proteome</keyword>
<dbReference type="AlphaFoldDB" id="A0A517XUT2"/>
<dbReference type="EMBL" id="CP036273">
    <property type="protein sequence ID" value="QDU21266.1"/>
    <property type="molecule type" value="Genomic_DNA"/>
</dbReference>
<sequence length="122" mass="12568">MAIVTVPHERGPTAVVLCDACDRLIGDAADGVAVYEQNGPYGDVGRVRHAHRAGRCLAVVGRGLVGPDGPPAVHALDVHLAVLAFNHALHPEDLGPVLDREFRAPGSGSNPTAGDDPGRSGE</sequence>
<organism evidence="2 3">
    <name type="scientific">Urbifossiella limnaea</name>
    <dbReference type="NCBI Taxonomy" id="2528023"/>
    <lineage>
        <taxon>Bacteria</taxon>
        <taxon>Pseudomonadati</taxon>
        <taxon>Planctomycetota</taxon>
        <taxon>Planctomycetia</taxon>
        <taxon>Gemmatales</taxon>
        <taxon>Gemmataceae</taxon>
        <taxon>Urbifossiella</taxon>
    </lineage>
</organism>
<accession>A0A517XUT2</accession>
<evidence type="ECO:0000313" key="3">
    <source>
        <dbReference type="Proteomes" id="UP000319576"/>
    </source>
</evidence>
<feature type="region of interest" description="Disordered" evidence="1">
    <location>
        <begin position="96"/>
        <end position="122"/>
    </location>
</feature>
<gene>
    <name evidence="2" type="ORF">ETAA1_32320</name>
</gene>
<evidence type="ECO:0000256" key="1">
    <source>
        <dbReference type="SAM" id="MobiDB-lite"/>
    </source>
</evidence>
<name>A0A517XUT2_9BACT</name>
<protein>
    <submittedName>
        <fullName evidence="2">Uncharacterized protein</fullName>
    </submittedName>
</protein>
<dbReference type="RefSeq" id="WP_202920929.1">
    <property type="nucleotide sequence ID" value="NZ_CP036273.1"/>
</dbReference>
<dbReference type="Proteomes" id="UP000319576">
    <property type="component" value="Chromosome"/>
</dbReference>
<dbReference type="KEGG" id="uli:ETAA1_32320"/>
<evidence type="ECO:0000313" key="2">
    <source>
        <dbReference type="EMBL" id="QDU21266.1"/>
    </source>
</evidence>
<reference evidence="2 3" key="1">
    <citation type="submission" date="2019-02" db="EMBL/GenBank/DDBJ databases">
        <title>Deep-cultivation of Planctomycetes and their phenomic and genomic characterization uncovers novel biology.</title>
        <authorList>
            <person name="Wiegand S."/>
            <person name="Jogler M."/>
            <person name="Boedeker C."/>
            <person name="Pinto D."/>
            <person name="Vollmers J."/>
            <person name="Rivas-Marin E."/>
            <person name="Kohn T."/>
            <person name="Peeters S.H."/>
            <person name="Heuer A."/>
            <person name="Rast P."/>
            <person name="Oberbeckmann S."/>
            <person name="Bunk B."/>
            <person name="Jeske O."/>
            <person name="Meyerdierks A."/>
            <person name="Storesund J.E."/>
            <person name="Kallscheuer N."/>
            <person name="Luecker S."/>
            <person name="Lage O.M."/>
            <person name="Pohl T."/>
            <person name="Merkel B.J."/>
            <person name="Hornburger P."/>
            <person name="Mueller R.-W."/>
            <person name="Bruemmer F."/>
            <person name="Labrenz M."/>
            <person name="Spormann A.M."/>
            <person name="Op den Camp H."/>
            <person name="Overmann J."/>
            <person name="Amann R."/>
            <person name="Jetten M.S.M."/>
            <person name="Mascher T."/>
            <person name="Medema M.H."/>
            <person name="Devos D.P."/>
            <person name="Kaster A.-K."/>
            <person name="Ovreas L."/>
            <person name="Rohde M."/>
            <person name="Galperin M.Y."/>
            <person name="Jogler C."/>
        </authorList>
    </citation>
    <scope>NUCLEOTIDE SEQUENCE [LARGE SCALE GENOMIC DNA]</scope>
    <source>
        <strain evidence="2 3">ETA_A1</strain>
    </source>
</reference>